<feature type="region of interest" description="Disordered" evidence="1">
    <location>
        <begin position="1"/>
        <end position="37"/>
    </location>
</feature>
<dbReference type="EMBL" id="AP024432">
    <property type="protein sequence ID" value="BCS05440.1"/>
    <property type="molecule type" value="Genomic_DNA"/>
</dbReference>
<dbReference type="RefSeq" id="XP_041549202.1">
    <property type="nucleotide sequence ID" value="XM_041682351.1"/>
</dbReference>
<gene>
    <name evidence="2" type="ORF">AKAW2_81241S</name>
    <name evidence="3" type="ORF">RIB2604_01807140</name>
</gene>
<name>A0A146FFU6_ASPKA</name>
<sequence length="217" mass="25441">MSFGRFRLGPKSDLSQSHSVVPARPSSHPSGPSDKKKYSQKIHCRWLFLTYFDSSLEQEDDFVNRFRAMLEQRSLASSTFYGCREERAESGVLYHVLLHLEKQVNWKVSSAHRYLQVSDNPHEPINIVTRHPRVNYEDFKHSYVEYCERIALDDCFGIRPSISAAKDPRYKRKWVEVDQQPTKAAKRAKIIELLAHEYERDIDSMKSALDYERRGED</sequence>
<dbReference type="Proteomes" id="UP000661280">
    <property type="component" value="Chromosome 8"/>
</dbReference>
<evidence type="ECO:0000313" key="2">
    <source>
        <dbReference type="EMBL" id="BCS05440.1"/>
    </source>
</evidence>
<reference evidence="3 4" key="1">
    <citation type="journal article" date="2016" name="DNA Res.">
        <title>Genome sequence of Aspergillus luchuensis NBRC 4314.</title>
        <authorList>
            <person name="Yamada O."/>
            <person name="Machida M."/>
            <person name="Hosoyama A."/>
            <person name="Goto M."/>
            <person name="Takahashi T."/>
            <person name="Futagami T."/>
            <person name="Yamagata Y."/>
            <person name="Takeuchi M."/>
            <person name="Kobayashi T."/>
            <person name="Koike H."/>
            <person name="Abe K."/>
            <person name="Asai K."/>
            <person name="Arita M."/>
            <person name="Fujita N."/>
            <person name="Fukuda K."/>
            <person name="Higa K."/>
            <person name="Horikawa H."/>
            <person name="Ishikawa T."/>
            <person name="Jinno K."/>
            <person name="Kato Y."/>
            <person name="Kirimura K."/>
            <person name="Mizutani O."/>
            <person name="Nakasone K."/>
            <person name="Sano M."/>
            <person name="Shiraishi Y."/>
            <person name="Tsukahara M."/>
            <person name="Gomi K."/>
        </authorList>
    </citation>
    <scope>NUCLEOTIDE SEQUENCE [LARGE SCALE GENOMIC DNA]</scope>
    <source>
        <strain evidence="3 4">RIB 2604</strain>
    </source>
</reference>
<evidence type="ECO:0000313" key="3">
    <source>
        <dbReference type="EMBL" id="GAT24880.1"/>
    </source>
</evidence>
<dbReference type="GeneID" id="64966761"/>
<dbReference type="VEuPathDB" id="FungiDB:ASPFODRAFT_52082"/>
<organism evidence="3 4">
    <name type="scientific">Aspergillus kawachii</name>
    <name type="common">White koji mold</name>
    <name type="synonym">Aspergillus awamori var. kawachi</name>
    <dbReference type="NCBI Taxonomy" id="1069201"/>
    <lineage>
        <taxon>Eukaryota</taxon>
        <taxon>Fungi</taxon>
        <taxon>Dikarya</taxon>
        <taxon>Ascomycota</taxon>
        <taxon>Pezizomycotina</taxon>
        <taxon>Eurotiomycetes</taxon>
        <taxon>Eurotiomycetidae</taxon>
        <taxon>Eurotiales</taxon>
        <taxon>Aspergillaceae</taxon>
        <taxon>Aspergillus</taxon>
        <taxon>Aspergillus subgen. Circumdati</taxon>
    </lineage>
</organism>
<proteinExistence type="predicted"/>
<dbReference type="Proteomes" id="UP000075230">
    <property type="component" value="Unassembled WGS sequence"/>
</dbReference>
<reference evidence="4" key="2">
    <citation type="submission" date="2016-02" db="EMBL/GenBank/DDBJ databases">
        <title>Genome sequencing of Aspergillus luchuensis NBRC 4314.</title>
        <authorList>
            <person name="Yamada O."/>
        </authorList>
    </citation>
    <scope>NUCLEOTIDE SEQUENCE [LARGE SCALE GENOMIC DNA]</scope>
    <source>
        <strain evidence="4">RIB 2604</strain>
    </source>
</reference>
<protein>
    <submittedName>
        <fullName evidence="3">Similar to An12g03090</fullName>
    </submittedName>
</protein>
<dbReference type="OrthoDB" id="4355886at2759"/>
<dbReference type="Gene3D" id="3.40.1310.20">
    <property type="match status" value="1"/>
</dbReference>
<evidence type="ECO:0000313" key="4">
    <source>
        <dbReference type="Proteomes" id="UP000075230"/>
    </source>
</evidence>
<keyword evidence="5" id="KW-1185">Reference proteome</keyword>
<evidence type="ECO:0000313" key="5">
    <source>
        <dbReference type="Proteomes" id="UP000661280"/>
    </source>
</evidence>
<dbReference type="AlphaFoldDB" id="A0A146FFU6"/>
<reference evidence="2" key="3">
    <citation type="submission" date="2021-01" db="EMBL/GenBank/DDBJ databases">
        <authorList>
            <consortium name="Aspergillus luchuensis mut. kawachii IFO 4304 genome sequencing consortium"/>
            <person name="Kazuki M."/>
            <person name="Futagami T."/>
        </authorList>
    </citation>
    <scope>NUCLEOTIDE SEQUENCE</scope>
    <source>
        <strain evidence="2">IFO 4308</strain>
    </source>
</reference>
<reference evidence="2" key="4">
    <citation type="submission" date="2021-02" db="EMBL/GenBank/DDBJ databases">
        <title>Aspergillus luchuensis mut. kawachii IFO 4304 genome sequence.</title>
        <authorList>
            <person name="Mori K."/>
            <person name="Kadooka C."/>
            <person name="Goto M."/>
            <person name="Futagami T."/>
        </authorList>
    </citation>
    <scope>NUCLEOTIDE SEQUENCE</scope>
    <source>
        <strain evidence="2">IFO 4308</strain>
    </source>
</reference>
<evidence type="ECO:0000256" key="1">
    <source>
        <dbReference type="SAM" id="MobiDB-lite"/>
    </source>
</evidence>
<dbReference type="KEGG" id="aluc:AKAW2_81241S"/>
<accession>A0A146FFU6</accession>
<dbReference type="EMBL" id="BCWF01000018">
    <property type="protein sequence ID" value="GAT24880.1"/>
    <property type="molecule type" value="Genomic_DNA"/>
</dbReference>